<protein>
    <submittedName>
        <fullName evidence="2">SnoaL-like domain-containing protein</fullName>
    </submittedName>
</protein>
<dbReference type="Pfam" id="PF12680">
    <property type="entry name" value="SnoaL_2"/>
    <property type="match status" value="1"/>
</dbReference>
<dbReference type="RefSeq" id="WP_089170154.1">
    <property type="nucleotide sequence ID" value="NZ_JAAPAP010000007.1"/>
</dbReference>
<feature type="domain" description="SnoaL-like" evidence="1">
    <location>
        <begin position="18"/>
        <end position="115"/>
    </location>
</feature>
<dbReference type="EMBL" id="JAAPAP010000007">
    <property type="protein sequence ID" value="NHN77790.1"/>
    <property type="molecule type" value="Genomic_DNA"/>
</dbReference>
<proteinExistence type="predicted"/>
<reference evidence="2" key="1">
    <citation type="submission" date="2020-03" db="EMBL/GenBank/DDBJ databases">
        <title>Genome assembly of Azotobacter chroococcum W5.</title>
        <authorList>
            <person name="Kannepalli A."/>
        </authorList>
    </citation>
    <scope>NUCLEOTIDE SEQUENCE</scope>
    <source>
        <strain evidence="2">W5</strain>
    </source>
</reference>
<organism evidence="2 3">
    <name type="scientific">Azotobacter chroococcum</name>
    <dbReference type="NCBI Taxonomy" id="353"/>
    <lineage>
        <taxon>Bacteria</taxon>
        <taxon>Pseudomonadati</taxon>
        <taxon>Pseudomonadota</taxon>
        <taxon>Gammaproteobacteria</taxon>
        <taxon>Pseudomonadales</taxon>
        <taxon>Pseudomonadaceae</taxon>
        <taxon>Azotobacter</taxon>
    </lineage>
</organism>
<name>A0AA43Z6W9_9GAMM</name>
<dbReference type="InterPro" id="IPR037401">
    <property type="entry name" value="SnoaL-like"/>
</dbReference>
<evidence type="ECO:0000259" key="1">
    <source>
        <dbReference type="Pfam" id="PF12680"/>
    </source>
</evidence>
<accession>A0AA43Z6W9</accession>
<dbReference type="AlphaFoldDB" id="A0AA43Z6W9"/>
<gene>
    <name evidence="2" type="ORF">HA520_10940</name>
</gene>
<sequence>MNTAEQLLHLHFETFVDDHERWKTLIADDLVWELPFAPALGHPARLSGRDQVLGHVGWFVGAVENFRFHDLKVHPGAAPSEASAEVKAEGLIKPTGRLYQQDYVLFVRVENGKLAFIREYFDPVRAAIALDAPIPALVGST</sequence>
<dbReference type="Proteomes" id="UP000736384">
    <property type="component" value="Unassembled WGS sequence"/>
</dbReference>
<dbReference type="Gene3D" id="3.10.450.50">
    <property type="match status" value="1"/>
</dbReference>
<evidence type="ECO:0000313" key="3">
    <source>
        <dbReference type="Proteomes" id="UP000736384"/>
    </source>
</evidence>
<dbReference type="InterPro" id="IPR032710">
    <property type="entry name" value="NTF2-like_dom_sf"/>
</dbReference>
<dbReference type="SUPFAM" id="SSF54427">
    <property type="entry name" value="NTF2-like"/>
    <property type="match status" value="1"/>
</dbReference>
<comment type="caution">
    <text evidence="2">The sequence shown here is derived from an EMBL/GenBank/DDBJ whole genome shotgun (WGS) entry which is preliminary data.</text>
</comment>
<evidence type="ECO:0000313" key="2">
    <source>
        <dbReference type="EMBL" id="NHN77790.1"/>
    </source>
</evidence>